<keyword evidence="2" id="KW-1185">Reference proteome</keyword>
<accession>A0A482VU01</accession>
<name>A0A482VU01_ASBVE</name>
<comment type="caution">
    <text evidence="1">The sequence shown here is derived from an EMBL/GenBank/DDBJ whole genome shotgun (WGS) entry which is preliminary data.</text>
</comment>
<sequence length="33" mass="3915">MISLTNERLHMKSKKVTEYIYMSQRIKSVSVVN</sequence>
<dbReference type="AlphaFoldDB" id="A0A482VU01"/>
<reference evidence="1 2" key="1">
    <citation type="submission" date="2017-03" db="EMBL/GenBank/DDBJ databases">
        <title>Genome of the blue death feigning beetle - Asbolus verrucosus.</title>
        <authorList>
            <person name="Rider S.D."/>
        </authorList>
    </citation>
    <scope>NUCLEOTIDE SEQUENCE [LARGE SCALE GENOMIC DNA]</scope>
    <source>
        <strain evidence="1">Butters</strain>
        <tissue evidence="1">Head and leg muscle</tissue>
    </source>
</reference>
<evidence type="ECO:0000313" key="1">
    <source>
        <dbReference type="EMBL" id="RZC36431.1"/>
    </source>
</evidence>
<dbReference type="EMBL" id="QDEB01062017">
    <property type="protein sequence ID" value="RZC36431.1"/>
    <property type="molecule type" value="Genomic_DNA"/>
</dbReference>
<protein>
    <submittedName>
        <fullName evidence="1">Uncharacterized protein</fullName>
    </submittedName>
</protein>
<evidence type="ECO:0000313" key="2">
    <source>
        <dbReference type="Proteomes" id="UP000292052"/>
    </source>
</evidence>
<gene>
    <name evidence="1" type="ORF">BDFB_015226</name>
</gene>
<dbReference type="Proteomes" id="UP000292052">
    <property type="component" value="Unassembled WGS sequence"/>
</dbReference>
<proteinExistence type="predicted"/>
<organism evidence="1 2">
    <name type="scientific">Asbolus verrucosus</name>
    <name type="common">Desert ironclad beetle</name>
    <dbReference type="NCBI Taxonomy" id="1661398"/>
    <lineage>
        <taxon>Eukaryota</taxon>
        <taxon>Metazoa</taxon>
        <taxon>Ecdysozoa</taxon>
        <taxon>Arthropoda</taxon>
        <taxon>Hexapoda</taxon>
        <taxon>Insecta</taxon>
        <taxon>Pterygota</taxon>
        <taxon>Neoptera</taxon>
        <taxon>Endopterygota</taxon>
        <taxon>Coleoptera</taxon>
        <taxon>Polyphaga</taxon>
        <taxon>Cucujiformia</taxon>
        <taxon>Tenebrionidae</taxon>
        <taxon>Pimeliinae</taxon>
        <taxon>Asbolus</taxon>
    </lineage>
</organism>